<name>A0ABX0IJM2_9ACTN</name>
<dbReference type="Proteomes" id="UP000636394">
    <property type="component" value="Unassembled WGS sequence"/>
</dbReference>
<feature type="coiled-coil region" evidence="1">
    <location>
        <begin position="7"/>
        <end position="34"/>
    </location>
</feature>
<reference evidence="2 3" key="1">
    <citation type="submission" date="2019-11" db="EMBL/GenBank/DDBJ databases">
        <title>Eggerthellaceae novel genus isolated from the rectal contents of marmort.</title>
        <authorList>
            <person name="Zhang G."/>
        </authorList>
    </citation>
    <scope>NUCLEOTIDE SEQUENCE [LARGE SCALE GENOMIC DNA]</scope>
    <source>
        <strain evidence="3">zg-886</strain>
    </source>
</reference>
<sequence>MERDGELVLALADNERLTKRVEALEAMLKDARRHFEGMPRGRVVPFGKDGK</sequence>
<comment type="caution">
    <text evidence="2">The sequence shown here is derived from an EMBL/GenBank/DDBJ whole genome shotgun (WGS) entry which is preliminary data.</text>
</comment>
<keyword evidence="3" id="KW-1185">Reference proteome</keyword>
<evidence type="ECO:0000313" key="2">
    <source>
        <dbReference type="EMBL" id="NHM15034.1"/>
    </source>
</evidence>
<proteinExistence type="predicted"/>
<evidence type="ECO:0000256" key="1">
    <source>
        <dbReference type="SAM" id="Coils"/>
    </source>
</evidence>
<organism evidence="2 3">
    <name type="scientific">Xiamenia xianingshaonis</name>
    <dbReference type="NCBI Taxonomy" id="2682776"/>
    <lineage>
        <taxon>Bacteria</taxon>
        <taxon>Bacillati</taxon>
        <taxon>Actinomycetota</taxon>
        <taxon>Coriobacteriia</taxon>
        <taxon>Eggerthellales</taxon>
        <taxon>Eggerthellaceae</taxon>
        <taxon>Xiamenia</taxon>
    </lineage>
</organism>
<dbReference type="EMBL" id="WPCR01000024">
    <property type="protein sequence ID" value="NHM15034.1"/>
    <property type="molecule type" value="Genomic_DNA"/>
</dbReference>
<protein>
    <submittedName>
        <fullName evidence="2">Uncharacterized protein</fullName>
    </submittedName>
</protein>
<keyword evidence="1" id="KW-0175">Coiled coil</keyword>
<accession>A0ABX0IJM2</accession>
<evidence type="ECO:0000313" key="3">
    <source>
        <dbReference type="Proteomes" id="UP000636394"/>
    </source>
</evidence>
<gene>
    <name evidence="2" type="ORF">GMI68_09785</name>
</gene>